<dbReference type="KEGG" id="cohn:KCTCHS21_49470"/>
<keyword evidence="2 6" id="KW-0288">FMN</keyword>
<evidence type="ECO:0000256" key="1">
    <source>
        <dbReference type="ARBA" id="ARBA00022630"/>
    </source>
</evidence>
<dbReference type="PIRSF" id="PIRSF000337">
    <property type="entry name" value="NTA_MOA"/>
    <property type="match status" value="1"/>
</dbReference>
<dbReference type="InterPro" id="IPR016215">
    <property type="entry name" value="NTA_MOA"/>
</dbReference>
<gene>
    <name evidence="8" type="primary">moxC</name>
    <name evidence="8" type="ORF">KCTCHS21_49470</name>
</gene>
<proteinExistence type="inferred from homology"/>
<feature type="binding site" evidence="6">
    <location>
        <position position="58"/>
    </location>
    <ligand>
        <name>FMN</name>
        <dbReference type="ChEBI" id="CHEBI:58210"/>
    </ligand>
</feature>
<protein>
    <submittedName>
        <fullName evidence="8">Putative monooxygenase MoxC</fullName>
    </submittedName>
</protein>
<evidence type="ECO:0000256" key="2">
    <source>
        <dbReference type="ARBA" id="ARBA00022643"/>
    </source>
</evidence>
<dbReference type="GO" id="GO:0016705">
    <property type="term" value="F:oxidoreductase activity, acting on paired donors, with incorporation or reduction of molecular oxygen"/>
    <property type="evidence" value="ECO:0007669"/>
    <property type="project" value="InterPro"/>
</dbReference>
<dbReference type="NCBIfam" id="TIGR03860">
    <property type="entry name" value="FMN_nitrolo"/>
    <property type="match status" value="1"/>
</dbReference>
<accession>A0A3T1DC67</accession>
<evidence type="ECO:0000256" key="3">
    <source>
        <dbReference type="ARBA" id="ARBA00023002"/>
    </source>
</evidence>
<organism evidence="8 9">
    <name type="scientific">Cohnella abietis</name>
    <dbReference type="NCBI Taxonomy" id="2507935"/>
    <lineage>
        <taxon>Bacteria</taxon>
        <taxon>Bacillati</taxon>
        <taxon>Bacillota</taxon>
        <taxon>Bacilli</taxon>
        <taxon>Bacillales</taxon>
        <taxon>Paenibacillaceae</taxon>
        <taxon>Cohnella</taxon>
    </lineage>
</organism>
<keyword evidence="9" id="KW-1185">Reference proteome</keyword>
<dbReference type="InterPro" id="IPR051260">
    <property type="entry name" value="Diverse_substr_monoxygenases"/>
</dbReference>
<evidence type="ECO:0000313" key="8">
    <source>
        <dbReference type="EMBL" id="BBI35548.1"/>
    </source>
</evidence>
<evidence type="ECO:0000256" key="4">
    <source>
        <dbReference type="ARBA" id="ARBA00023033"/>
    </source>
</evidence>
<keyword evidence="4 8" id="KW-0503">Monooxygenase</keyword>
<dbReference type="Proteomes" id="UP000289856">
    <property type="component" value="Chromosome"/>
</dbReference>
<sequence length="443" mass="49533">MSQKKQLKLGAILHGVGGSHTDWQHPDVLPDASVNIDFYKKQVQKAEEGKFDLAFIADGLYITEKSLPHFLNRFEPLTILSALSAVTSNIGLVGTLSTSYCEPFNVARQFGSLDNISRGRAGWNVVTSYMEGSAANYGKENHIEREERYKVAQEYLDVVRGLWDSWEDDAFVRDKKSGQFFDPEKLHSLNHKGKYFSVRGPLNIARSKQGHPVIFQAGSSEDGRELAAKEADAVFTGLESIEDAKAFYADIKARAVKHGRSPDEIKIFPAIGPIVGSTIEETERKYQEVASLVTVEKALDYLGRYFNHHDLSQYPVDALFEDLDIYNWPSIRSGNDVIKQQAKEERLTLREVALRVATPRSGFIGTPERIADLIEQWLNEDAADGFIVGAAVPSGLDDFVDYVVPILQARGIYRTEYESDTLRGNLGVPVPVNRYTKARALQQ</sequence>
<keyword evidence="1 6" id="KW-0285">Flavoprotein</keyword>
<dbReference type="GO" id="GO:0004497">
    <property type="term" value="F:monooxygenase activity"/>
    <property type="evidence" value="ECO:0007669"/>
    <property type="project" value="UniProtKB-KW"/>
</dbReference>
<dbReference type="OrthoDB" id="3265338at2"/>
<keyword evidence="3" id="KW-0560">Oxidoreductase</keyword>
<feature type="binding site" evidence="6">
    <location>
        <position position="220"/>
    </location>
    <ligand>
        <name>FMN</name>
        <dbReference type="ChEBI" id="CHEBI:58210"/>
    </ligand>
</feature>
<comment type="similarity">
    <text evidence="5">Belongs to the NtaA/SnaA/DszA monooxygenase family.</text>
</comment>
<dbReference type="EMBL" id="AP019400">
    <property type="protein sequence ID" value="BBI35548.1"/>
    <property type="molecule type" value="Genomic_DNA"/>
</dbReference>
<dbReference type="Gene3D" id="3.20.20.30">
    <property type="entry name" value="Luciferase-like domain"/>
    <property type="match status" value="1"/>
</dbReference>
<dbReference type="InterPro" id="IPR036661">
    <property type="entry name" value="Luciferase-like_sf"/>
</dbReference>
<evidence type="ECO:0000256" key="5">
    <source>
        <dbReference type="ARBA" id="ARBA00033748"/>
    </source>
</evidence>
<dbReference type="Pfam" id="PF00296">
    <property type="entry name" value="Bac_luciferase"/>
    <property type="match status" value="1"/>
</dbReference>
<dbReference type="CDD" id="cd01095">
    <property type="entry name" value="Nitrilotriacetate_monoxgenase"/>
    <property type="match status" value="1"/>
</dbReference>
<dbReference type="PANTHER" id="PTHR30011">
    <property type="entry name" value="ALKANESULFONATE MONOOXYGENASE-RELATED"/>
    <property type="match status" value="1"/>
</dbReference>
<dbReference type="PANTHER" id="PTHR30011:SF16">
    <property type="entry name" value="C2H2 FINGER DOMAIN TRANSCRIPTION FACTOR (EUROFUNG)-RELATED"/>
    <property type="match status" value="1"/>
</dbReference>
<feature type="binding site" evidence="6">
    <location>
        <position position="95"/>
    </location>
    <ligand>
        <name>FMN</name>
        <dbReference type="ChEBI" id="CHEBI:58210"/>
    </ligand>
</feature>
<dbReference type="RefSeq" id="WP_130614315.1">
    <property type="nucleotide sequence ID" value="NZ_AP019400.1"/>
</dbReference>
<dbReference type="InterPro" id="IPR011251">
    <property type="entry name" value="Luciferase-like_dom"/>
</dbReference>
<dbReference type="SUPFAM" id="SSF51679">
    <property type="entry name" value="Bacterial luciferase-like"/>
    <property type="match status" value="1"/>
</dbReference>
<evidence type="ECO:0000256" key="6">
    <source>
        <dbReference type="PIRSR" id="PIRSR000337-1"/>
    </source>
</evidence>
<feature type="binding site" evidence="6">
    <location>
        <position position="149"/>
    </location>
    <ligand>
        <name>FMN</name>
        <dbReference type="ChEBI" id="CHEBI:58210"/>
    </ligand>
</feature>
<evidence type="ECO:0000313" key="9">
    <source>
        <dbReference type="Proteomes" id="UP000289856"/>
    </source>
</evidence>
<evidence type="ECO:0000259" key="7">
    <source>
        <dbReference type="Pfam" id="PF00296"/>
    </source>
</evidence>
<dbReference type="AlphaFoldDB" id="A0A3T1DC67"/>
<feature type="domain" description="Luciferase-like" evidence="7">
    <location>
        <begin position="30"/>
        <end position="376"/>
    </location>
</feature>
<name>A0A3T1DC67_9BACL</name>
<feature type="binding site" evidence="6">
    <location>
        <position position="219"/>
    </location>
    <ligand>
        <name>FMN</name>
        <dbReference type="ChEBI" id="CHEBI:58210"/>
    </ligand>
</feature>
<reference evidence="8 9" key="1">
    <citation type="submission" date="2019-01" db="EMBL/GenBank/DDBJ databases">
        <title>Complete genome sequence of Cohnella hallensis HS21 isolated from Korean fir (Abies koreana) rhizospheric soil.</title>
        <authorList>
            <person name="Jiang L."/>
            <person name="Kang S.W."/>
            <person name="Kim S."/>
            <person name="Jung J."/>
            <person name="Kim C.Y."/>
            <person name="Kim D.H."/>
            <person name="Kim S.W."/>
            <person name="Lee J."/>
        </authorList>
    </citation>
    <scope>NUCLEOTIDE SEQUENCE [LARGE SCALE GENOMIC DNA]</scope>
    <source>
        <strain evidence="8 9">HS21</strain>
    </source>
</reference>